<keyword evidence="3" id="KW-1185">Reference proteome</keyword>
<proteinExistence type="inferred from homology"/>
<name>A0A9Q0QYZ0_9MAGN</name>
<accession>A0A9Q0QYZ0</accession>
<comment type="similarity">
    <text evidence="1">Belongs to the plant acyltransferase family.</text>
</comment>
<evidence type="ECO:0000313" key="2">
    <source>
        <dbReference type="EMBL" id="KAJ4977260.1"/>
    </source>
</evidence>
<comment type="caution">
    <text evidence="2">The sequence shown here is derived from an EMBL/GenBank/DDBJ whole genome shotgun (WGS) entry which is preliminary data.</text>
</comment>
<dbReference type="OrthoDB" id="671439at2759"/>
<sequence length="249" mass="28006">MEVKVVEKREVVPVHPPFDQDHVLPLSHLDNDLNAHVNFRYLRAYVNNPNTTTAAAAANPVRVITEALSKALVYFYPYAGTLCRHSNDSRFFVFCSAGKGVPVVHATADRTLASVNYLDDPAEPYMDQMVSDPRHGKELIHPCILQITVFACGGFCLGSSIHHSMCDGYGSSPFFNAMVEFSRGATQPSIQVVWDRASLLAPRQPPRWRFRFRISFCWIGFHLTVKRPARWFGSVSPLKTIAWSSSRNH</sequence>
<evidence type="ECO:0000313" key="3">
    <source>
        <dbReference type="Proteomes" id="UP001141806"/>
    </source>
</evidence>
<organism evidence="2 3">
    <name type="scientific">Protea cynaroides</name>
    <dbReference type="NCBI Taxonomy" id="273540"/>
    <lineage>
        <taxon>Eukaryota</taxon>
        <taxon>Viridiplantae</taxon>
        <taxon>Streptophyta</taxon>
        <taxon>Embryophyta</taxon>
        <taxon>Tracheophyta</taxon>
        <taxon>Spermatophyta</taxon>
        <taxon>Magnoliopsida</taxon>
        <taxon>Proteales</taxon>
        <taxon>Proteaceae</taxon>
        <taxon>Protea</taxon>
    </lineage>
</organism>
<dbReference type="Gene3D" id="3.30.559.10">
    <property type="entry name" value="Chloramphenicol acetyltransferase-like domain"/>
    <property type="match status" value="1"/>
</dbReference>
<protein>
    <submittedName>
        <fullName evidence="2">Uncharacterized protein</fullName>
    </submittedName>
</protein>
<evidence type="ECO:0000256" key="1">
    <source>
        <dbReference type="ARBA" id="ARBA00009861"/>
    </source>
</evidence>
<dbReference type="PANTHER" id="PTHR31147">
    <property type="entry name" value="ACYL TRANSFERASE 4"/>
    <property type="match status" value="1"/>
</dbReference>
<reference evidence="2" key="1">
    <citation type="journal article" date="2023" name="Plant J.">
        <title>The genome of the king protea, Protea cynaroides.</title>
        <authorList>
            <person name="Chang J."/>
            <person name="Duong T.A."/>
            <person name="Schoeman C."/>
            <person name="Ma X."/>
            <person name="Roodt D."/>
            <person name="Barker N."/>
            <person name="Li Z."/>
            <person name="Van de Peer Y."/>
            <person name="Mizrachi E."/>
        </authorList>
    </citation>
    <scope>NUCLEOTIDE SEQUENCE</scope>
    <source>
        <tissue evidence="2">Young leaves</tissue>
    </source>
</reference>
<dbReference type="EMBL" id="JAMYWD010000003">
    <property type="protein sequence ID" value="KAJ4977260.1"/>
    <property type="molecule type" value="Genomic_DNA"/>
</dbReference>
<dbReference type="Proteomes" id="UP001141806">
    <property type="component" value="Unassembled WGS sequence"/>
</dbReference>
<dbReference type="InterPro" id="IPR050898">
    <property type="entry name" value="Plant_acyltransferase"/>
</dbReference>
<dbReference type="InterPro" id="IPR023213">
    <property type="entry name" value="CAT-like_dom_sf"/>
</dbReference>
<dbReference type="Pfam" id="PF02458">
    <property type="entry name" value="Transferase"/>
    <property type="match status" value="1"/>
</dbReference>
<dbReference type="AlphaFoldDB" id="A0A9Q0QYZ0"/>
<dbReference type="PANTHER" id="PTHR31147:SF33">
    <property type="entry name" value="N-HYDROXYCINNAMOYL_BENZOYLTRANSFERASE, PUTATIVE-RELATED"/>
    <property type="match status" value="1"/>
</dbReference>
<gene>
    <name evidence="2" type="ORF">NE237_002366</name>
</gene>